<evidence type="ECO:0000256" key="1">
    <source>
        <dbReference type="ARBA" id="ARBA00005634"/>
    </source>
</evidence>
<dbReference type="EMBL" id="CAJEWN010000001">
    <property type="protein sequence ID" value="CAD2122547.1"/>
    <property type="molecule type" value="Genomic_DNA"/>
</dbReference>
<dbReference type="OrthoDB" id="5841748at2759"/>
<gene>
    <name evidence="6" type="ORF">MENT_LOCUS221</name>
</gene>
<feature type="compositionally biased region" description="Low complexity" evidence="2">
    <location>
        <begin position="162"/>
        <end position="171"/>
    </location>
</feature>
<evidence type="ECO:0000256" key="3">
    <source>
        <dbReference type="SAM" id="Phobius"/>
    </source>
</evidence>
<keyword evidence="3" id="KW-0812">Transmembrane</keyword>
<protein>
    <submittedName>
        <fullName evidence="6">Uncharacterized protein</fullName>
    </submittedName>
</protein>
<evidence type="ECO:0000313" key="6">
    <source>
        <dbReference type="EMBL" id="CAD2122547.1"/>
    </source>
</evidence>
<dbReference type="CDD" id="cd02121">
    <property type="entry name" value="PA_GCPII_like"/>
    <property type="match status" value="1"/>
</dbReference>
<dbReference type="GO" id="GO:0004180">
    <property type="term" value="F:carboxypeptidase activity"/>
    <property type="evidence" value="ECO:0007669"/>
    <property type="project" value="TreeGrafter"/>
</dbReference>
<evidence type="ECO:0000259" key="5">
    <source>
        <dbReference type="Pfam" id="PF04389"/>
    </source>
</evidence>
<dbReference type="Pfam" id="PF02225">
    <property type="entry name" value="PA"/>
    <property type="match status" value="1"/>
</dbReference>
<comment type="similarity">
    <text evidence="1">Belongs to the peptidase M28 family. M28B subfamily.</text>
</comment>
<dbReference type="SUPFAM" id="SSF53187">
    <property type="entry name" value="Zn-dependent exopeptidases"/>
    <property type="match status" value="1"/>
</dbReference>
<feature type="domain" description="PA" evidence="4">
    <location>
        <begin position="374"/>
        <end position="453"/>
    </location>
</feature>
<dbReference type="InterPro" id="IPR003137">
    <property type="entry name" value="PA_domain"/>
</dbReference>
<feature type="transmembrane region" description="Helical" evidence="3">
    <location>
        <begin position="190"/>
        <end position="215"/>
    </location>
</feature>
<dbReference type="InterPro" id="IPR007484">
    <property type="entry name" value="Peptidase_M28"/>
</dbReference>
<dbReference type="SUPFAM" id="SSF52025">
    <property type="entry name" value="PA domain"/>
    <property type="match status" value="1"/>
</dbReference>
<proteinExistence type="inferred from homology"/>
<sequence>MNKKQQCCYCNKNNLNHNKINTNNCDKLTSNFPVDPIKDFTQRLLDTQYLFNENEDKNKRKYSLISNEIYDNDVDEDISGIDGSGIQSNDSSTNSLIEWNRRFQQSSPHVYFHKNKQKPSFSSLSNGSIFRIEQKTRYSTSTTNSTSLWPLKNSSHKKLKLNKNNSFPTKSFKTRKRKKQQKSSNKNTNYYFPFIIISLLLLSIILLAYSVILIAKQQIEINLQQSDTLPPYKRLLRENVEKNNETSSKLMELFNGTKIVESLKWISSNMHVAGTEEQLNLMNTLAEKYKSFGFNVQDFEYPSVLLSTPDYSSPNTIHAWSDRYFRWELISSGVGRLPLNTTMDNELKQQLEDDPRIHLWWNAYSLNGTALSNLVYANYGTNDDFELLKKSNISISGKIVLIRYGGIFRGDKVFNAEKRGAVGVILYSDPIDYVLGNETFPNAVWLPPSGSQRGTLYRGIGDPETPLLPSLDYVHREFTEKQLRLTGILPNIPVTCIGYHDAQRIFERMDGEPAIWSRWSGALPVTYRLTGNNLFRMDVKTKNVHRPIKNFIAKLEGSEEPDKWVLLGNHADAWSKGSIDPGTGTSIMLEMARVLSIYSKETGWRPRRTIIFCQWDAEEFGLIGSTEWVEQNLLQLKQRAVAYINLDNFNGNLTLNIKAVPLLYRLIVDVASRQFS</sequence>
<organism evidence="6 7">
    <name type="scientific">Meloidogyne enterolobii</name>
    <name type="common">Root-knot nematode worm</name>
    <name type="synonym">Meloidogyne mayaguensis</name>
    <dbReference type="NCBI Taxonomy" id="390850"/>
    <lineage>
        <taxon>Eukaryota</taxon>
        <taxon>Metazoa</taxon>
        <taxon>Ecdysozoa</taxon>
        <taxon>Nematoda</taxon>
        <taxon>Chromadorea</taxon>
        <taxon>Rhabditida</taxon>
        <taxon>Tylenchina</taxon>
        <taxon>Tylenchomorpha</taxon>
        <taxon>Tylenchoidea</taxon>
        <taxon>Meloidogynidae</taxon>
        <taxon>Meloidogyninae</taxon>
        <taxon>Meloidogyne</taxon>
    </lineage>
</organism>
<dbReference type="PANTHER" id="PTHR10404:SF46">
    <property type="entry name" value="VACUOLAR PROTEIN SORTING-ASSOCIATED PROTEIN 70"/>
    <property type="match status" value="1"/>
</dbReference>
<dbReference type="AlphaFoldDB" id="A0A6V7TJ14"/>
<feature type="compositionally biased region" description="Basic residues" evidence="2">
    <location>
        <begin position="172"/>
        <end position="181"/>
    </location>
</feature>
<evidence type="ECO:0000313" key="7">
    <source>
        <dbReference type="Proteomes" id="UP000580250"/>
    </source>
</evidence>
<evidence type="ECO:0000256" key="2">
    <source>
        <dbReference type="SAM" id="MobiDB-lite"/>
    </source>
</evidence>
<dbReference type="PANTHER" id="PTHR10404">
    <property type="entry name" value="N-ACETYLATED-ALPHA-LINKED ACIDIC DIPEPTIDASE"/>
    <property type="match status" value="1"/>
</dbReference>
<reference evidence="6 7" key="1">
    <citation type="submission" date="2020-08" db="EMBL/GenBank/DDBJ databases">
        <authorList>
            <person name="Koutsovoulos G."/>
            <person name="Danchin GJ E."/>
        </authorList>
    </citation>
    <scope>NUCLEOTIDE SEQUENCE [LARGE SCALE GENOMIC DNA]</scope>
</reference>
<evidence type="ECO:0000259" key="4">
    <source>
        <dbReference type="Pfam" id="PF02225"/>
    </source>
</evidence>
<keyword evidence="3" id="KW-0472">Membrane</keyword>
<accession>A0A6V7TJ14</accession>
<feature type="region of interest" description="Disordered" evidence="2">
    <location>
        <begin position="160"/>
        <end position="184"/>
    </location>
</feature>
<dbReference type="Proteomes" id="UP000580250">
    <property type="component" value="Unassembled WGS sequence"/>
</dbReference>
<dbReference type="Pfam" id="PF04389">
    <property type="entry name" value="Peptidase_M28"/>
    <property type="match status" value="1"/>
</dbReference>
<feature type="domain" description="Peptidase M28" evidence="5">
    <location>
        <begin position="550"/>
        <end position="650"/>
    </location>
</feature>
<comment type="caution">
    <text evidence="6">The sequence shown here is derived from an EMBL/GenBank/DDBJ whole genome shotgun (WGS) entry which is preliminary data.</text>
</comment>
<dbReference type="FunFam" id="3.40.630.10:FF:000101">
    <property type="entry name" value="N-acetylated alpha-linked acidic dipeptidase like 1"/>
    <property type="match status" value="1"/>
</dbReference>
<dbReference type="Gene3D" id="3.40.630.10">
    <property type="entry name" value="Zn peptidases"/>
    <property type="match status" value="1"/>
</dbReference>
<name>A0A6V7TJ14_MELEN</name>
<dbReference type="InterPro" id="IPR046450">
    <property type="entry name" value="PA_dom_sf"/>
</dbReference>
<keyword evidence="3" id="KW-1133">Transmembrane helix</keyword>
<dbReference type="Gene3D" id="3.50.30.30">
    <property type="match status" value="1"/>
</dbReference>
<dbReference type="InterPro" id="IPR039373">
    <property type="entry name" value="Peptidase_M28B"/>
</dbReference>